<gene>
    <name evidence="2" type="primary">LOC107675571</name>
</gene>
<feature type="compositionally biased region" description="Basic and acidic residues" evidence="1">
    <location>
        <begin position="110"/>
        <end position="141"/>
    </location>
</feature>
<reference evidence="2" key="1">
    <citation type="submission" date="2025-08" db="UniProtKB">
        <authorList>
            <consortium name="Ensembl"/>
        </authorList>
    </citation>
    <scope>IDENTIFICATION</scope>
</reference>
<dbReference type="KEGG" id="sanh:107675571"/>
<feature type="region of interest" description="Disordered" evidence="1">
    <location>
        <begin position="110"/>
        <end position="145"/>
    </location>
</feature>
<dbReference type="PANTHER" id="PTHR15681">
    <property type="entry name" value="MAD2L1-BINDING PROTEIN"/>
    <property type="match status" value="1"/>
</dbReference>
<dbReference type="RefSeq" id="XP_016325465.1">
    <property type="nucleotide sequence ID" value="XM_016469979.1"/>
</dbReference>
<dbReference type="Proteomes" id="UP000472260">
    <property type="component" value="Unassembled WGS sequence"/>
</dbReference>
<sequence>MISGSRVSHDAVPGGQIQTVEMEEGSKRREFERANMTVIKHSKTNLVSNNSYNNTIIHTDQCIPHEEESKVSSDGERERNILCQVDDPESSAKAKVGNLYLLDNIGEIERDREPLNPSEDKENRNSPTHARTEHRGDDHDGCQQMDALASSSGMQRDCESSGVSANHVDDEEIFRRAREEGRVNVVFPGRITQDGCCRFVCELLKCVLYQRQQMPMTYDQMVFLQKQQHNATQTEDTIIRRSGKTSEGLDWRRCQRTLQELDEVLAHLEALFSLSQVRRVLFMLGGSTIFPTELYEVNMEAVAVGAGENSLRTSTCLRQIFRTLFVADLLSDAKSVRLMTTTVMALGHRDCGVTGFKPKMDFKVPTKVKRQVISIANDLSLTGELQKSKRDLEDYIWFQAPVTVKGFCK</sequence>
<evidence type="ECO:0000313" key="3">
    <source>
        <dbReference type="Proteomes" id="UP000472260"/>
    </source>
</evidence>
<dbReference type="AlphaFoldDB" id="A0A671KQR7"/>
<dbReference type="PANTHER" id="PTHR15681:SF1">
    <property type="entry name" value="MAD2L1-BINDING PROTEIN"/>
    <property type="match status" value="1"/>
</dbReference>
<protein>
    <submittedName>
        <fullName evidence="2">MAD2L1-binding protein-like</fullName>
    </submittedName>
</protein>
<accession>A0A671KQR7</accession>
<dbReference type="InterPro" id="IPR053729">
    <property type="entry name" value="MAD2L1BP_domain_sf"/>
</dbReference>
<dbReference type="Pfam" id="PF06581">
    <property type="entry name" value="p31comet"/>
    <property type="match status" value="1"/>
</dbReference>
<name>A0A671KQR7_9TELE</name>
<keyword evidence="3" id="KW-1185">Reference proteome</keyword>
<dbReference type="Ensembl" id="ENSSANT00000008484.1">
    <property type="protein sequence ID" value="ENSSANP00000007899.1"/>
    <property type="gene ID" value="ENSSANG00000004509.1"/>
</dbReference>
<dbReference type="GO" id="GO:0007096">
    <property type="term" value="P:regulation of exit from mitosis"/>
    <property type="evidence" value="ECO:0007669"/>
    <property type="project" value="InterPro"/>
</dbReference>
<proteinExistence type="predicted"/>
<evidence type="ECO:0000313" key="2">
    <source>
        <dbReference type="Ensembl" id="ENSSANP00000007899.1"/>
    </source>
</evidence>
<evidence type="ECO:0000256" key="1">
    <source>
        <dbReference type="SAM" id="MobiDB-lite"/>
    </source>
</evidence>
<dbReference type="InterPro" id="IPR009511">
    <property type="entry name" value="MAD1/Cdc20-bound-Mad2-bd"/>
</dbReference>
<dbReference type="GO" id="GO:0005634">
    <property type="term" value="C:nucleus"/>
    <property type="evidence" value="ECO:0007669"/>
    <property type="project" value="InterPro"/>
</dbReference>
<dbReference type="GeneID" id="107675571"/>
<dbReference type="Gene3D" id="3.30.900.20">
    <property type="match status" value="1"/>
</dbReference>
<organism evidence="2 3">
    <name type="scientific">Sinocyclocheilus anshuiensis</name>
    <dbReference type="NCBI Taxonomy" id="1608454"/>
    <lineage>
        <taxon>Eukaryota</taxon>
        <taxon>Metazoa</taxon>
        <taxon>Chordata</taxon>
        <taxon>Craniata</taxon>
        <taxon>Vertebrata</taxon>
        <taxon>Euteleostomi</taxon>
        <taxon>Actinopterygii</taxon>
        <taxon>Neopterygii</taxon>
        <taxon>Teleostei</taxon>
        <taxon>Ostariophysi</taxon>
        <taxon>Cypriniformes</taxon>
        <taxon>Cyprinidae</taxon>
        <taxon>Cyprininae</taxon>
        <taxon>Sinocyclocheilus</taxon>
    </lineage>
</organism>
<dbReference type="OrthoDB" id="6334764at2759"/>
<reference evidence="2" key="2">
    <citation type="submission" date="2025-09" db="UniProtKB">
        <authorList>
            <consortium name="Ensembl"/>
        </authorList>
    </citation>
    <scope>IDENTIFICATION</scope>
</reference>